<comment type="subcellular location">
    <subcellularLocation>
        <location evidence="1">Cell outer membrane</location>
    </subcellularLocation>
</comment>
<keyword evidence="3" id="KW-0813">Transport</keyword>
<dbReference type="InterPro" id="IPR051906">
    <property type="entry name" value="TolC-like"/>
</dbReference>
<evidence type="ECO:0000256" key="5">
    <source>
        <dbReference type="ARBA" id="ARBA00022692"/>
    </source>
</evidence>
<sequence length="428" mass="47328">MKIISLLGLFFLPVVCFSAELYSLTLDEAISRGIEQSQSLKKNALDLEIAALRANNLWSQVFPGISVGGGLNYGDTLFSDGSTENPLRLSASVNLSLQLNTGIPAAMRNIKLAYTTQLLTYETAERQLELQITKTFFNLMAEQENLALLEEGRRLADAQYSKNEVGFRNGFIGELALLRSQLSAESAKLVLTRAASVHAANMGQFLTLLGIDQGAPVELAGTMDIREADLDADYLIREYLQKRPDIVNQRQRIQSLEDSSRQTSLSSRAPTLNLSAGWSANWTSNFADTLSGGVSLSIPVDSWIPGSKTYQTVKAAVAEVEKARLDLEDLENTGMHEIRSLTANIRNSWGSMQTAALQVRIAERTYELTEEGFRQGTIEFLDLETTRKEMIDAKQQLLIEELSYKNFILDLAAALNMDWIELLQAGEG</sequence>
<proteinExistence type="inferred from homology"/>
<evidence type="ECO:0000256" key="4">
    <source>
        <dbReference type="ARBA" id="ARBA00022452"/>
    </source>
</evidence>
<evidence type="ECO:0000313" key="8">
    <source>
        <dbReference type="EMBL" id="QQO11105.1"/>
    </source>
</evidence>
<evidence type="ECO:0000256" key="1">
    <source>
        <dbReference type="ARBA" id="ARBA00004442"/>
    </source>
</evidence>
<name>A0A7T8BCG1_9SPIR</name>
<dbReference type="RefSeq" id="WP_215628414.1">
    <property type="nucleotide sequence ID" value="NZ_CP067089.2"/>
</dbReference>
<accession>A0A7T8BCG1</accession>
<dbReference type="GO" id="GO:0015288">
    <property type="term" value="F:porin activity"/>
    <property type="evidence" value="ECO:0007669"/>
    <property type="project" value="TreeGrafter"/>
</dbReference>
<keyword evidence="7" id="KW-0998">Cell outer membrane</keyword>
<dbReference type="Gene3D" id="1.20.1600.10">
    <property type="entry name" value="Outer membrane efflux proteins (OEP)"/>
    <property type="match status" value="1"/>
</dbReference>
<dbReference type="GO" id="GO:0015562">
    <property type="term" value="F:efflux transmembrane transporter activity"/>
    <property type="evidence" value="ECO:0007669"/>
    <property type="project" value="InterPro"/>
</dbReference>
<keyword evidence="9" id="KW-1185">Reference proteome</keyword>
<dbReference type="AlphaFoldDB" id="A0A7T8BCG1"/>
<keyword evidence="6" id="KW-0472">Membrane</keyword>
<evidence type="ECO:0000256" key="6">
    <source>
        <dbReference type="ARBA" id="ARBA00023136"/>
    </source>
</evidence>
<dbReference type="EMBL" id="CP067089">
    <property type="protein sequence ID" value="QQO11105.1"/>
    <property type="molecule type" value="Genomic_DNA"/>
</dbReference>
<organism evidence="8 9">
    <name type="scientific">Breznakiella homolactica</name>
    <dbReference type="NCBI Taxonomy" id="2798577"/>
    <lineage>
        <taxon>Bacteria</taxon>
        <taxon>Pseudomonadati</taxon>
        <taxon>Spirochaetota</taxon>
        <taxon>Spirochaetia</taxon>
        <taxon>Spirochaetales</taxon>
        <taxon>Breznakiellaceae</taxon>
        <taxon>Breznakiella</taxon>
    </lineage>
</organism>
<dbReference type="SUPFAM" id="SSF56954">
    <property type="entry name" value="Outer membrane efflux proteins (OEP)"/>
    <property type="match status" value="1"/>
</dbReference>
<reference evidence="8" key="1">
    <citation type="submission" date="2021-01" db="EMBL/GenBank/DDBJ databases">
        <title>Description of Breznakiella homolactica.</title>
        <authorList>
            <person name="Song Y."/>
            <person name="Brune A."/>
        </authorList>
    </citation>
    <scope>NUCLEOTIDE SEQUENCE</scope>
    <source>
        <strain evidence="8">RmG30</strain>
    </source>
</reference>
<evidence type="ECO:0000256" key="3">
    <source>
        <dbReference type="ARBA" id="ARBA00022448"/>
    </source>
</evidence>
<dbReference type="Pfam" id="PF02321">
    <property type="entry name" value="OEP"/>
    <property type="match status" value="2"/>
</dbReference>
<dbReference type="PANTHER" id="PTHR30026:SF20">
    <property type="entry name" value="OUTER MEMBRANE PROTEIN TOLC"/>
    <property type="match status" value="1"/>
</dbReference>
<keyword evidence="4" id="KW-1134">Transmembrane beta strand</keyword>
<evidence type="ECO:0000256" key="7">
    <source>
        <dbReference type="ARBA" id="ARBA00023237"/>
    </source>
</evidence>
<dbReference type="PANTHER" id="PTHR30026">
    <property type="entry name" value="OUTER MEMBRANE PROTEIN TOLC"/>
    <property type="match status" value="1"/>
</dbReference>
<protein>
    <submittedName>
        <fullName evidence="8">TolC family protein</fullName>
    </submittedName>
</protein>
<dbReference type="InterPro" id="IPR003423">
    <property type="entry name" value="OMP_efflux"/>
</dbReference>
<comment type="similarity">
    <text evidence="2">Belongs to the outer membrane factor (OMF) (TC 1.B.17) family.</text>
</comment>
<dbReference type="KEGG" id="bhc:JFL75_09355"/>
<evidence type="ECO:0000256" key="2">
    <source>
        <dbReference type="ARBA" id="ARBA00007613"/>
    </source>
</evidence>
<keyword evidence="5" id="KW-0812">Transmembrane</keyword>
<evidence type="ECO:0000313" key="9">
    <source>
        <dbReference type="Proteomes" id="UP000595917"/>
    </source>
</evidence>
<dbReference type="GO" id="GO:1990281">
    <property type="term" value="C:efflux pump complex"/>
    <property type="evidence" value="ECO:0007669"/>
    <property type="project" value="TreeGrafter"/>
</dbReference>
<dbReference type="Proteomes" id="UP000595917">
    <property type="component" value="Chromosome"/>
</dbReference>
<dbReference type="GO" id="GO:0009279">
    <property type="term" value="C:cell outer membrane"/>
    <property type="evidence" value="ECO:0007669"/>
    <property type="project" value="UniProtKB-SubCell"/>
</dbReference>
<gene>
    <name evidence="8" type="ORF">JFL75_09355</name>
</gene>